<gene>
    <name evidence="1" type="ORF">CHS0354_003034</name>
</gene>
<keyword evidence="2" id="KW-1185">Reference proteome</keyword>
<comment type="caution">
    <text evidence="1">The sequence shown here is derived from an EMBL/GenBank/DDBJ whole genome shotgun (WGS) entry which is preliminary data.</text>
</comment>
<proteinExistence type="predicted"/>
<dbReference type="AlphaFoldDB" id="A0AAE0TBK5"/>
<dbReference type="EMBL" id="JAEAOA010000251">
    <property type="protein sequence ID" value="KAK3607407.1"/>
    <property type="molecule type" value="Genomic_DNA"/>
</dbReference>
<reference evidence="1" key="1">
    <citation type="journal article" date="2021" name="Genome Biol. Evol.">
        <title>A High-Quality Reference Genome for a Parasitic Bivalve with Doubly Uniparental Inheritance (Bivalvia: Unionida).</title>
        <authorList>
            <person name="Smith C.H."/>
        </authorList>
    </citation>
    <scope>NUCLEOTIDE SEQUENCE</scope>
    <source>
        <strain evidence="1">CHS0354</strain>
    </source>
</reference>
<organism evidence="1 2">
    <name type="scientific">Potamilus streckersoni</name>
    <dbReference type="NCBI Taxonomy" id="2493646"/>
    <lineage>
        <taxon>Eukaryota</taxon>
        <taxon>Metazoa</taxon>
        <taxon>Spiralia</taxon>
        <taxon>Lophotrochozoa</taxon>
        <taxon>Mollusca</taxon>
        <taxon>Bivalvia</taxon>
        <taxon>Autobranchia</taxon>
        <taxon>Heteroconchia</taxon>
        <taxon>Palaeoheterodonta</taxon>
        <taxon>Unionida</taxon>
        <taxon>Unionoidea</taxon>
        <taxon>Unionidae</taxon>
        <taxon>Ambleminae</taxon>
        <taxon>Lampsilini</taxon>
        <taxon>Potamilus</taxon>
    </lineage>
</organism>
<evidence type="ECO:0000313" key="1">
    <source>
        <dbReference type="EMBL" id="KAK3607407.1"/>
    </source>
</evidence>
<reference evidence="1" key="2">
    <citation type="journal article" date="2021" name="Genome Biol. Evol.">
        <title>Developing a high-quality reference genome for a parasitic bivalve with doubly uniparental inheritance (Bivalvia: Unionida).</title>
        <authorList>
            <person name="Smith C.H."/>
        </authorList>
    </citation>
    <scope>NUCLEOTIDE SEQUENCE</scope>
    <source>
        <strain evidence="1">CHS0354</strain>
        <tissue evidence="1">Mantle</tissue>
    </source>
</reference>
<sequence length="136" mass="15555">MFKALTGAMYDQGLDVKVSIITTSTDGNKTLEINFSGFTSNLHYTTVMMYETRNISISRNYTGRIQNITSSQDTFSFLLLNVSFIDSGNFTVYEHSQEKGKTSIIVIKSSFKDSYVVARMLHVHFHNTMKDRRKDK</sequence>
<accession>A0AAE0TBK5</accession>
<reference evidence="1" key="3">
    <citation type="submission" date="2023-05" db="EMBL/GenBank/DDBJ databases">
        <authorList>
            <person name="Smith C.H."/>
        </authorList>
    </citation>
    <scope>NUCLEOTIDE SEQUENCE</scope>
    <source>
        <strain evidence="1">CHS0354</strain>
        <tissue evidence="1">Mantle</tissue>
    </source>
</reference>
<dbReference type="Proteomes" id="UP001195483">
    <property type="component" value="Unassembled WGS sequence"/>
</dbReference>
<evidence type="ECO:0000313" key="2">
    <source>
        <dbReference type="Proteomes" id="UP001195483"/>
    </source>
</evidence>
<name>A0AAE0TBK5_9BIVA</name>
<protein>
    <submittedName>
        <fullName evidence="1">Uncharacterized protein</fullName>
    </submittedName>
</protein>